<comment type="caution">
    <text evidence="1">The sequence shown here is derived from an EMBL/GenBank/DDBJ whole genome shotgun (WGS) entry which is preliminary data.</text>
</comment>
<gene>
    <name evidence="1" type="ORF">J2Z64_001291</name>
</gene>
<sequence>MINLQELNREREHGYLGKEKESSIISMKKGMYVSGFSIGILFLDNCWYPTIPGNVANLSTYDFPVVMKVVPNCTQERIHVGDPTLVDDVIATAKQLEAEGARAICAACGFFGNFQEQVANAVDIPVYLSSVIQLPWIKAGLKSNQEVGMLTADIHGITENLFESCGITNSEYVKVKGLGELPEFSAIVESRGSFNNDILREEVVHAALELIKENPNIGAILLECSDLPPYAADIQRATRLPVFDFITMIKWAHMATTQKPYHGFV</sequence>
<dbReference type="OrthoDB" id="1676875at2"/>
<dbReference type="AlphaFoldDB" id="A0A9X0YTK6"/>
<name>A0A9X0YTK6_9BACI</name>
<dbReference type="RefSeq" id="WP_149472905.1">
    <property type="nucleotide sequence ID" value="NZ_JAGGMB010000003.1"/>
</dbReference>
<reference evidence="1" key="1">
    <citation type="submission" date="2021-03" db="EMBL/GenBank/DDBJ databases">
        <title>Genomic Encyclopedia of Type Strains, Phase IV (KMG-IV): sequencing the most valuable type-strain genomes for metagenomic binning, comparative biology and taxonomic classification.</title>
        <authorList>
            <person name="Goeker M."/>
        </authorList>
    </citation>
    <scope>NUCLEOTIDE SEQUENCE</scope>
    <source>
        <strain evidence="1">DSM 107338</strain>
    </source>
</reference>
<organism evidence="1 2">
    <name type="scientific">Oceanobacillus polygoni</name>
    <dbReference type="NCBI Taxonomy" id="1235259"/>
    <lineage>
        <taxon>Bacteria</taxon>
        <taxon>Bacillati</taxon>
        <taxon>Bacillota</taxon>
        <taxon>Bacilli</taxon>
        <taxon>Bacillales</taxon>
        <taxon>Bacillaceae</taxon>
        <taxon>Oceanobacillus</taxon>
    </lineage>
</organism>
<keyword evidence="2" id="KW-1185">Reference proteome</keyword>
<dbReference type="EMBL" id="JAGGMB010000003">
    <property type="protein sequence ID" value="MBP2077060.1"/>
    <property type="molecule type" value="Genomic_DNA"/>
</dbReference>
<dbReference type="Proteomes" id="UP001138793">
    <property type="component" value="Unassembled WGS sequence"/>
</dbReference>
<protein>
    <submittedName>
        <fullName evidence="1">Asp/Glu/hydantoin racemase</fullName>
    </submittedName>
</protein>
<evidence type="ECO:0000313" key="2">
    <source>
        <dbReference type="Proteomes" id="UP001138793"/>
    </source>
</evidence>
<accession>A0A9X0YTK6</accession>
<proteinExistence type="predicted"/>
<evidence type="ECO:0000313" key="1">
    <source>
        <dbReference type="EMBL" id="MBP2077060.1"/>
    </source>
</evidence>
<dbReference type="NCBIfam" id="NF005679">
    <property type="entry name" value="PRK07475.1"/>
    <property type="match status" value="1"/>
</dbReference>